<feature type="transmembrane region" description="Helical" evidence="5">
    <location>
        <begin position="341"/>
        <end position="361"/>
    </location>
</feature>
<dbReference type="PIRSF" id="PIRSF006060">
    <property type="entry name" value="AA_transporter"/>
    <property type="match status" value="1"/>
</dbReference>
<dbReference type="Proteomes" id="UP000094112">
    <property type="component" value="Unassembled WGS sequence"/>
</dbReference>
<evidence type="ECO:0000313" key="6">
    <source>
        <dbReference type="EMBL" id="ODQ61722.1"/>
    </source>
</evidence>
<feature type="transmembrane region" description="Helical" evidence="5">
    <location>
        <begin position="44"/>
        <end position="65"/>
    </location>
</feature>
<feature type="transmembrane region" description="Helical" evidence="5">
    <location>
        <begin position="154"/>
        <end position="177"/>
    </location>
</feature>
<dbReference type="PANTHER" id="PTHR11785:SF382">
    <property type="entry name" value="LOW-AFFINITY METHIONINE PERMEASE"/>
    <property type="match status" value="1"/>
</dbReference>
<sequence length="489" mass="54183">MEDPPHGRHLGFYSTIVLFICRMIGSGIFATPGGIYKDVDGNNLLFLIIWLIGAGIAMSGLSVYLELGSLLPRSGATKVFLEYLFPWPQYYSSFIFGIFNVLFNISSGNALIFGQYFRYAFGLENDEIKARNLGLGLLVLTLAAHGSSRKIGLWIQNVIGGVKLFLIGLMILISIYVMSLPTSITGIENHLTSELLFKLPTLDKSSLTVISSAILRTIYSFGGWTTPHMVQNEIRDPIRTLKIAAPLSMIFVIFSYISLNLTYLIVIPPKEIINSGELIGAILFQKLFGEVLGRKILSSIIAISAASNLLVVVYADSLLIQSIAREGFLPFSDAIASNYPNGTPLLALLINVSISIGVLFLPQNGDIYNYIVSMQVYPNQLFHAVLCIGIYKARYRFPEIKAPIKSPHIAVIFCFLSSTIIFAAPFSSPSTLVKSYSFGGIILFALGSLYWFVNVKLLPWLGNYRVVRKNVYLVHDGLKIKKWIKVYNN</sequence>
<evidence type="ECO:0008006" key="8">
    <source>
        <dbReference type="Google" id="ProtNLM"/>
    </source>
</evidence>
<gene>
    <name evidence="6" type="ORF">WICANDRAFT_81943</name>
</gene>
<feature type="transmembrane region" description="Helical" evidence="5">
    <location>
        <begin position="296"/>
        <end position="320"/>
    </location>
</feature>
<feature type="transmembrane region" description="Helical" evidence="5">
    <location>
        <begin position="367"/>
        <end position="388"/>
    </location>
</feature>
<evidence type="ECO:0000256" key="3">
    <source>
        <dbReference type="ARBA" id="ARBA00022989"/>
    </source>
</evidence>
<proteinExistence type="predicted"/>
<feature type="transmembrane region" description="Helical" evidence="5">
    <location>
        <begin position="433"/>
        <end position="453"/>
    </location>
</feature>
<comment type="subcellular location">
    <subcellularLocation>
        <location evidence="1">Membrane</location>
        <topology evidence="1">Multi-pass membrane protein</topology>
    </subcellularLocation>
</comment>
<dbReference type="InterPro" id="IPR050598">
    <property type="entry name" value="AminoAcid_Transporter"/>
</dbReference>
<name>A0A1E3P9U8_WICAA</name>
<keyword evidence="7" id="KW-1185">Reference proteome</keyword>
<organism evidence="6 7">
    <name type="scientific">Wickerhamomyces anomalus (strain ATCC 58044 / CBS 1984 / NCYC 433 / NRRL Y-366-8)</name>
    <name type="common">Yeast</name>
    <name type="synonym">Hansenula anomala</name>
    <dbReference type="NCBI Taxonomy" id="683960"/>
    <lineage>
        <taxon>Eukaryota</taxon>
        <taxon>Fungi</taxon>
        <taxon>Dikarya</taxon>
        <taxon>Ascomycota</taxon>
        <taxon>Saccharomycotina</taxon>
        <taxon>Saccharomycetes</taxon>
        <taxon>Phaffomycetales</taxon>
        <taxon>Wickerhamomycetaceae</taxon>
        <taxon>Wickerhamomyces</taxon>
    </lineage>
</organism>
<evidence type="ECO:0000256" key="4">
    <source>
        <dbReference type="ARBA" id="ARBA00023136"/>
    </source>
</evidence>
<protein>
    <recommendedName>
        <fullName evidence="8">Amino acid permease/ SLC12A domain-containing protein</fullName>
    </recommendedName>
</protein>
<feature type="transmembrane region" description="Helical" evidence="5">
    <location>
        <begin position="243"/>
        <end position="266"/>
    </location>
</feature>
<evidence type="ECO:0000313" key="7">
    <source>
        <dbReference type="Proteomes" id="UP000094112"/>
    </source>
</evidence>
<dbReference type="RefSeq" id="XP_019040929.1">
    <property type="nucleotide sequence ID" value="XM_019185312.1"/>
</dbReference>
<dbReference type="GeneID" id="30202558"/>
<dbReference type="GO" id="GO:0016020">
    <property type="term" value="C:membrane"/>
    <property type="evidence" value="ECO:0007669"/>
    <property type="project" value="UniProtKB-SubCell"/>
</dbReference>
<keyword evidence="4 5" id="KW-0472">Membrane</keyword>
<evidence type="ECO:0000256" key="1">
    <source>
        <dbReference type="ARBA" id="ARBA00004141"/>
    </source>
</evidence>
<dbReference type="Pfam" id="PF13520">
    <property type="entry name" value="AA_permease_2"/>
    <property type="match status" value="1"/>
</dbReference>
<evidence type="ECO:0000256" key="5">
    <source>
        <dbReference type="SAM" id="Phobius"/>
    </source>
</evidence>
<dbReference type="OrthoDB" id="5982228at2759"/>
<reference evidence="6 7" key="1">
    <citation type="journal article" date="2016" name="Proc. Natl. Acad. Sci. U.S.A.">
        <title>Comparative genomics of biotechnologically important yeasts.</title>
        <authorList>
            <person name="Riley R."/>
            <person name="Haridas S."/>
            <person name="Wolfe K.H."/>
            <person name="Lopes M.R."/>
            <person name="Hittinger C.T."/>
            <person name="Goeker M."/>
            <person name="Salamov A.A."/>
            <person name="Wisecaver J.H."/>
            <person name="Long T.M."/>
            <person name="Calvey C.H."/>
            <person name="Aerts A.L."/>
            <person name="Barry K.W."/>
            <person name="Choi C."/>
            <person name="Clum A."/>
            <person name="Coughlan A.Y."/>
            <person name="Deshpande S."/>
            <person name="Douglass A.P."/>
            <person name="Hanson S.J."/>
            <person name="Klenk H.-P."/>
            <person name="LaButti K.M."/>
            <person name="Lapidus A."/>
            <person name="Lindquist E.A."/>
            <person name="Lipzen A.M."/>
            <person name="Meier-Kolthoff J.P."/>
            <person name="Ohm R.A."/>
            <person name="Otillar R.P."/>
            <person name="Pangilinan J.L."/>
            <person name="Peng Y."/>
            <person name="Rokas A."/>
            <person name="Rosa C.A."/>
            <person name="Scheuner C."/>
            <person name="Sibirny A.A."/>
            <person name="Slot J.C."/>
            <person name="Stielow J.B."/>
            <person name="Sun H."/>
            <person name="Kurtzman C.P."/>
            <person name="Blackwell M."/>
            <person name="Grigoriev I.V."/>
            <person name="Jeffries T.W."/>
        </authorList>
    </citation>
    <scope>NUCLEOTIDE SEQUENCE [LARGE SCALE GENOMIC DNA]</scope>
    <source>
        <strain evidence="7">ATCC 58044 / CBS 1984 / NCYC 433 / NRRL Y-366-8</strain>
    </source>
</reference>
<feature type="transmembrane region" description="Helical" evidence="5">
    <location>
        <begin position="409"/>
        <end position="427"/>
    </location>
</feature>
<dbReference type="InterPro" id="IPR002293">
    <property type="entry name" value="AA/rel_permease1"/>
</dbReference>
<evidence type="ECO:0000256" key="2">
    <source>
        <dbReference type="ARBA" id="ARBA00022692"/>
    </source>
</evidence>
<keyword evidence="3 5" id="KW-1133">Transmembrane helix</keyword>
<feature type="transmembrane region" description="Helical" evidence="5">
    <location>
        <begin position="90"/>
        <end position="112"/>
    </location>
</feature>
<dbReference type="STRING" id="683960.A0A1E3P9U8"/>
<dbReference type="PANTHER" id="PTHR11785">
    <property type="entry name" value="AMINO ACID TRANSPORTER"/>
    <property type="match status" value="1"/>
</dbReference>
<feature type="transmembrane region" description="Helical" evidence="5">
    <location>
        <begin position="12"/>
        <end position="32"/>
    </location>
</feature>
<dbReference type="Gene3D" id="1.20.1740.10">
    <property type="entry name" value="Amino acid/polyamine transporter I"/>
    <property type="match status" value="1"/>
</dbReference>
<dbReference type="EMBL" id="KV454208">
    <property type="protein sequence ID" value="ODQ61722.1"/>
    <property type="molecule type" value="Genomic_DNA"/>
</dbReference>
<dbReference type="AlphaFoldDB" id="A0A1E3P9U8"/>
<dbReference type="GO" id="GO:0015179">
    <property type="term" value="F:L-amino acid transmembrane transporter activity"/>
    <property type="evidence" value="ECO:0007669"/>
    <property type="project" value="TreeGrafter"/>
</dbReference>
<keyword evidence="2 5" id="KW-0812">Transmembrane</keyword>
<accession>A0A1E3P9U8</accession>